<dbReference type="AlphaFoldDB" id="Q97D66"/>
<evidence type="ECO:0000256" key="7">
    <source>
        <dbReference type="SAM" id="Phobius"/>
    </source>
</evidence>
<evidence type="ECO:0000259" key="8">
    <source>
        <dbReference type="Pfam" id="PF02687"/>
    </source>
</evidence>
<dbReference type="PANTHER" id="PTHR30572:SF4">
    <property type="entry name" value="ABC TRANSPORTER PERMEASE YTRF"/>
    <property type="match status" value="1"/>
</dbReference>
<dbReference type="InterPro" id="IPR025857">
    <property type="entry name" value="MacB_PCD"/>
</dbReference>
<gene>
    <name evidence="10" type="ordered locus">CA_C3614</name>
</gene>
<dbReference type="Pfam" id="PF02687">
    <property type="entry name" value="FtsX"/>
    <property type="match status" value="1"/>
</dbReference>
<feature type="transmembrane region" description="Helical" evidence="7">
    <location>
        <begin position="286"/>
        <end position="312"/>
    </location>
</feature>
<feature type="domain" description="MacB-like periplasmic core" evidence="9">
    <location>
        <begin position="13"/>
        <end position="179"/>
    </location>
</feature>
<dbReference type="Proteomes" id="UP000000814">
    <property type="component" value="Chromosome"/>
</dbReference>
<dbReference type="Pfam" id="PF12704">
    <property type="entry name" value="MacB_PCD"/>
    <property type="match status" value="1"/>
</dbReference>
<dbReference type="PATRIC" id="fig|272562.8.peg.3804"/>
<name>Q97D66_CLOAB</name>
<evidence type="ECO:0000256" key="1">
    <source>
        <dbReference type="ARBA" id="ARBA00004651"/>
    </source>
</evidence>
<dbReference type="eggNOG" id="COG0577">
    <property type="taxonomic scope" value="Bacteria"/>
</dbReference>
<feature type="transmembrane region" description="Helical" evidence="7">
    <location>
        <begin position="332"/>
        <end position="355"/>
    </location>
</feature>
<keyword evidence="4 7" id="KW-1133">Transmembrane helix</keyword>
<sequence length="366" mass="41516">MKEKKSFILLWGGYIIGFIVLLLALNAYEGAKYIVYSRYKDNPTITREIHFGSLQSLKTSTVNEICNMLGQDSKIHIDSINYFVNVENSHKQKNRYKVDFLNYSKDNFFKFKLNSGRYFTVDEMKNNTKVVLINQEVYKFLKMSSLDNCYITINNDKFKVIGVLNNVGTYIYLPVKNLNVVNLNDANGSYFYCNMDVANLNGNIDNLSKLIGKKLQNEYNGNISILVPEEEVAGDIAITYKSLSLFSIAILLVSIINSSSLSLIWIHNKSKEITIKKSLGAPNIILIIEIVKMLFIISLLSIIIGIVLDYFLINNVISSIQELNLILNYEVVIKSIVVSFVVGILSSITAVIKILRFNIAYNLKTN</sequence>
<keyword evidence="2" id="KW-1003">Cell membrane</keyword>
<evidence type="ECO:0000313" key="10">
    <source>
        <dbReference type="EMBL" id="AAK81537.1"/>
    </source>
</evidence>
<dbReference type="InterPro" id="IPR003838">
    <property type="entry name" value="ABC3_permease_C"/>
</dbReference>
<dbReference type="PIR" id="F97343">
    <property type="entry name" value="F97343"/>
</dbReference>
<protein>
    <submittedName>
        <fullName evidence="10">Uncharacterized conserved membrane protein, possible permease</fullName>
    </submittedName>
</protein>
<evidence type="ECO:0000256" key="2">
    <source>
        <dbReference type="ARBA" id="ARBA00022475"/>
    </source>
</evidence>
<evidence type="ECO:0000256" key="3">
    <source>
        <dbReference type="ARBA" id="ARBA00022692"/>
    </source>
</evidence>
<keyword evidence="3 7" id="KW-0812">Transmembrane</keyword>
<dbReference type="STRING" id="272562.CA_C3614"/>
<feature type="domain" description="ABC3 transporter permease C-terminal" evidence="8">
    <location>
        <begin position="245"/>
        <end position="359"/>
    </location>
</feature>
<comment type="similarity">
    <text evidence="6">Belongs to the ABC-4 integral membrane protein family.</text>
</comment>
<dbReference type="InterPro" id="IPR050250">
    <property type="entry name" value="Macrolide_Exporter_MacB"/>
</dbReference>
<keyword evidence="11" id="KW-1185">Reference proteome</keyword>
<comment type="subcellular location">
    <subcellularLocation>
        <location evidence="1">Cell membrane</location>
        <topology evidence="1">Multi-pass membrane protein</topology>
    </subcellularLocation>
</comment>
<keyword evidence="5 7" id="KW-0472">Membrane</keyword>
<evidence type="ECO:0000256" key="5">
    <source>
        <dbReference type="ARBA" id="ARBA00023136"/>
    </source>
</evidence>
<evidence type="ECO:0000256" key="6">
    <source>
        <dbReference type="ARBA" id="ARBA00038076"/>
    </source>
</evidence>
<dbReference type="PANTHER" id="PTHR30572">
    <property type="entry name" value="MEMBRANE COMPONENT OF TRANSPORTER-RELATED"/>
    <property type="match status" value="1"/>
</dbReference>
<feature type="transmembrane region" description="Helical" evidence="7">
    <location>
        <begin position="7"/>
        <end position="28"/>
    </location>
</feature>
<feature type="transmembrane region" description="Helical" evidence="7">
    <location>
        <begin position="245"/>
        <end position="266"/>
    </location>
</feature>
<dbReference type="GO" id="GO:0005886">
    <property type="term" value="C:plasma membrane"/>
    <property type="evidence" value="ECO:0007669"/>
    <property type="project" value="UniProtKB-SubCell"/>
</dbReference>
<accession>Q97D66</accession>
<dbReference type="HOGENOM" id="CLU_755866_0_0_9"/>
<dbReference type="EMBL" id="AE001437">
    <property type="protein sequence ID" value="AAK81537.1"/>
    <property type="molecule type" value="Genomic_DNA"/>
</dbReference>
<proteinExistence type="inferred from homology"/>
<evidence type="ECO:0000256" key="4">
    <source>
        <dbReference type="ARBA" id="ARBA00022989"/>
    </source>
</evidence>
<dbReference type="GeneID" id="45000112"/>
<dbReference type="KEGG" id="cac:CA_C3614"/>
<reference evidence="10 11" key="1">
    <citation type="journal article" date="2001" name="J. Bacteriol.">
        <title>Genome sequence and comparative analysis of the solvent-producing bacterium Clostridium acetobutylicum.</title>
        <authorList>
            <person name="Nolling J."/>
            <person name="Breton G."/>
            <person name="Omelchenko M.V."/>
            <person name="Makarova K.S."/>
            <person name="Zeng Q."/>
            <person name="Gibson R."/>
            <person name="Lee H.M."/>
            <person name="Dubois J."/>
            <person name="Qiu D."/>
            <person name="Hitti J."/>
            <person name="Wolf Y.I."/>
            <person name="Tatusov R.L."/>
            <person name="Sabathe F."/>
            <person name="Doucette-Stamm L."/>
            <person name="Soucaille P."/>
            <person name="Daly M.J."/>
            <person name="Bennett G.N."/>
            <person name="Koonin E.V."/>
            <person name="Smith D.R."/>
        </authorList>
    </citation>
    <scope>NUCLEOTIDE SEQUENCE [LARGE SCALE GENOMIC DNA]</scope>
    <source>
        <strain evidence="11">ATCC 824 / DSM 792 / JCM 1419 / LMG 5710 / VKM B-1787</strain>
    </source>
</reference>
<evidence type="ECO:0000313" key="11">
    <source>
        <dbReference type="Proteomes" id="UP000000814"/>
    </source>
</evidence>
<dbReference type="GO" id="GO:0022857">
    <property type="term" value="F:transmembrane transporter activity"/>
    <property type="evidence" value="ECO:0007669"/>
    <property type="project" value="TreeGrafter"/>
</dbReference>
<dbReference type="RefSeq" id="WP_010966877.1">
    <property type="nucleotide sequence ID" value="NC_003030.1"/>
</dbReference>
<evidence type="ECO:0000259" key="9">
    <source>
        <dbReference type="Pfam" id="PF12704"/>
    </source>
</evidence>
<organism evidence="10 11">
    <name type="scientific">Clostridium acetobutylicum (strain ATCC 824 / DSM 792 / JCM 1419 / IAM 19013 / LMG 5710 / NBRC 13948 / NRRL B-527 / VKM B-1787 / 2291 / W)</name>
    <dbReference type="NCBI Taxonomy" id="272562"/>
    <lineage>
        <taxon>Bacteria</taxon>
        <taxon>Bacillati</taxon>
        <taxon>Bacillota</taxon>
        <taxon>Clostridia</taxon>
        <taxon>Eubacteriales</taxon>
        <taxon>Clostridiaceae</taxon>
        <taxon>Clostridium</taxon>
    </lineage>
</organism>